<evidence type="ECO:0000256" key="1">
    <source>
        <dbReference type="SAM" id="Phobius"/>
    </source>
</evidence>
<dbReference type="GeneID" id="63747280"/>
<protein>
    <submittedName>
        <fullName evidence="2">Uncharacterized protein</fullName>
    </submittedName>
</protein>
<dbReference type="Proteomes" id="UP000184383">
    <property type="component" value="Unassembled WGS sequence"/>
</dbReference>
<keyword evidence="1" id="KW-0472">Membrane</keyword>
<evidence type="ECO:0000313" key="2">
    <source>
        <dbReference type="EMBL" id="OJJ30820.1"/>
    </source>
</evidence>
<organism evidence="2 3">
    <name type="scientific">Aspergillus wentii DTO 134E9</name>
    <dbReference type="NCBI Taxonomy" id="1073089"/>
    <lineage>
        <taxon>Eukaryota</taxon>
        <taxon>Fungi</taxon>
        <taxon>Dikarya</taxon>
        <taxon>Ascomycota</taxon>
        <taxon>Pezizomycotina</taxon>
        <taxon>Eurotiomycetes</taxon>
        <taxon>Eurotiomycetidae</taxon>
        <taxon>Eurotiales</taxon>
        <taxon>Aspergillaceae</taxon>
        <taxon>Aspergillus</taxon>
        <taxon>Aspergillus subgen. Cremei</taxon>
    </lineage>
</organism>
<name>A0A1L9R7C6_ASPWE</name>
<reference evidence="3" key="1">
    <citation type="journal article" date="2017" name="Genome Biol.">
        <title>Comparative genomics reveals high biological diversity and specific adaptations in the industrially and medically important fungal genus Aspergillus.</title>
        <authorList>
            <person name="de Vries R.P."/>
            <person name="Riley R."/>
            <person name="Wiebenga A."/>
            <person name="Aguilar-Osorio G."/>
            <person name="Amillis S."/>
            <person name="Uchima C.A."/>
            <person name="Anderluh G."/>
            <person name="Asadollahi M."/>
            <person name="Askin M."/>
            <person name="Barry K."/>
            <person name="Battaglia E."/>
            <person name="Bayram O."/>
            <person name="Benocci T."/>
            <person name="Braus-Stromeyer S.A."/>
            <person name="Caldana C."/>
            <person name="Canovas D."/>
            <person name="Cerqueira G.C."/>
            <person name="Chen F."/>
            <person name="Chen W."/>
            <person name="Choi C."/>
            <person name="Clum A."/>
            <person name="Dos Santos R.A."/>
            <person name="Damasio A.R."/>
            <person name="Diallinas G."/>
            <person name="Emri T."/>
            <person name="Fekete E."/>
            <person name="Flipphi M."/>
            <person name="Freyberg S."/>
            <person name="Gallo A."/>
            <person name="Gournas C."/>
            <person name="Habgood R."/>
            <person name="Hainaut M."/>
            <person name="Harispe M.L."/>
            <person name="Henrissat B."/>
            <person name="Hilden K.S."/>
            <person name="Hope R."/>
            <person name="Hossain A."/>
            <person name="Karabika E."/>
            <person name="Karaffa L."/>
            <person name="Karanyi Z."/>
            <person name="Krasevec N."/>
            <person name="Kuo A."/>
            <person name="Kusch H."/>
            <person name="LaButti K."/>
            <person name="Lagendijk E.L."/>
            <person name="Lapidus A."/>
            <person name="Levasseur A."/>
            <person name="Lindquist E."/>
            <person name="Lipzen A."/>
            <person name="Logrieco A.F."/>
            <person name="MacCabe A."/>
            <person name="Maekelae M.R."/>
            <person name="Malavazi I."/>
            <person name="Melin P."/>
            <person name="Meyer V."/>
            <person name="Mielnichuk N."/>
            <person name="Miskei M."/>
            <person name="Molnar A.P."/>
            <person name="Mule G."/>
            <person name="Ngan C.Y."/>
            <person name="Orejas M."/>
            <person name="Orosz E."/>
            <person name="Ouedraogo J.P."/>
            <person name="Overkamp K.M."/>
            <person name="Park H.-S."/>
            <person name="Perrone G."/>
            <person name="Piumi F."/>
            <person name="Punt P.J."/>
            <person name="Ram A.F."/>
            <person name="Ramon A."/>
            <person name="Rauscher S."/>
            <person name="Record E."/>
            <person name="Riano-Pachon D.M."/>
            <person name="Robert V."/>
            <person name="Roehrig J."/>
            <person name="Ruller R."/>
            <person name="Salamov A."/>
            <person name="Salih N.S."/>
            <person name="Samson R.A."/>
            <person name="Sandor E."/>
            <person name="Sanguinetti M."/>
            <person name="Schuetze T."/>
            <person name="Sepcic K."/>
            <person name="Shelest E."/>
            <person name="Sherlock G."/>
            <person name="Sophianopoulou V."/>
            <person name="Squina F.M."/>
            <person name="Sun H."/>
            <person name="Susca A."/>
            <person name="Todd R.B."/>
            <person name="Tsang A."/>
            <person name="Unkles S.E."/>
            <person name="van de Wiele N."/>
            <person name="van Rossen-Uffink D."/>
            <person name="Oliveira J.V."/>
            <person name="Vesth T.C."/>
            <person name="Visser J."/>
            <person name="Yu J.-H."/>
            <person name="Zhou M."/>
            <person name="Andersen M.R."/>
            <person name="Archer D.B."/>
            <person name="Baker S.E."/>
            <person name="Benoit I."/>
            <person name="Brakhage A.A."/>
            <person name="Braus G.H."/>
            <person name="Fischer R."/>
            <person name="Frisvad J.C."/>
            <person name="Goldman G.H."/>
            <person name="Houbraken J."/>
            <person name="Oakley B."/>
            <person name="Pocsi I."/>
            <person name="Scazzocchio C."/>
            <person name="Seiboth B."/>
            <person name="vanKuyk P.A."/>
            <person name="Wortman J."/>
            <person name="Dyer P.S."/>
            <person name="Grigoriev I.V."/>
        </authorList>
    </citation>
    <scope>NUCLEOTIDE SEQUENCE [LARGE SCALE GENOMIC DNA]</scope>
    <source>
        <strain evidence="3">DTO 134E9</strain>
    </source>
</reference>
<evidence type="ECO:0000313" key="3">
    <source>
        <dbReference type="Proteomes" id="UP000184383"/>
    </source>
</evidence>
<gene>
    <name evidence="2" type="ORF">ASPWEDRAFT_175924</name>
</gene>
<sequence length="180" mass="20478">MNSQCKEFCPPIKLGSMIGSIILNFTGASRRVGKTMNTRFRGTMPNELASNFYICVVIDVVDAENGDIGKEVIEHIIFDQKRDIGFVILILILILVFVETAKIISNQVDTANMNFRQQRKISKTAKDLILSRSFIFKPQKDQFLQRVLEGKDALARAHQIHISKIKAHEVHSVTRYEEQS</sequence>
<keyword evidence="1" id="KW-1133">Transmembrane helix</keyword>
<feature type="transmembrane region" description="Helical" evidence="1">
    <location>
        <begin position="84"/>
        <end position="104"/>
    </location>
</feature>
<dbReference type="RefSeq" id="XP_040684497.1">
    <property type="nucleotide sequence ID" value="XM_040831432.1"/>
</dbReference>
<dbReference type="AlphaFoldDB" id="A0A1L9R7C6"/>
<accession>A0A1L9R7C6</accession>
<proteinExistence type="predicted"/>
<keyword evidence="3" id="KW-1185">Reference proteome</keyword>
<keyword evidence="1" id="KW-0812">Transmembrane</keyword>
<dbReference type="EMBL" id="KV878216">
    <property type="protein sequence ID" value="OJJ30820.1"/>
    <property type="molecule type" value="Genomic_DNA"/>
</dbReference>
<dbReference type="VEuPathDB" id="FungiDB:ASPWEDRAFT_175924"/>